<proteinExistence type="predicted"/>
<reference evidence="5" key="1">
    <citation type="journal article" date="2009" name="Environ. Microbiol.">
        <title>Contribution of mobile genetic elements to Desulfovibrio vulgaris genome plasticity.</title>
        <authorList>
            <person name="Walker C.B."/>
            <person name="Stolyar S."/>
            <person name="Chivian D."/>
            <person name="Pinel N."/>
            <person name="Gabster J.A."/>
            <person name="Dehal P.S."/>
            <person name="He Z."/>
            <person name="Yang Z.K."/>
            <person name="Yen H.C."/>
            <person name="Zhou J."/>
            <person name="Wall J.D."/>
            <person name="Hazen T.C."/>
            <person name="Arkin A.P."/>
            <person name="Stahl D.A."/>
        </authorList>
    </citation>
    <scope>NUCLEOTIDE SEQUENCE [LARGE SCALE GENOMIC DNA]</scope>
    <source>
        <strain evidence="5">DP4</strain>
    </source>
</reference>
<evidence type="ECO:0000259" key="3">
    <source>
        <dbReference type="PROSITE" id="PS50110"/>
    </source>
</evidence>
<dbReference type="HOGENOM" id="CLU_000445_69_17_7"/>
<dbReference type="PANTHER" id="PTHR44591:SF23">
    <property type="entry name" value="CHEY SUBFAMILY"/>
    <property type="match status" value="1"/>
</dbReference>
<organism evidence="4 5">
    <name type="scientific">Nitratidesulfovibrio vulgaris (strain DP4)</name>
    <name type="common">Desulfovibrio vulgaris</name>
    <dbReference type="NCBI Taxonomy" id="391774"/>
    <lineage>
        <taxon>Bacteria</taxon>
        <taxon>Pseudomonadati</taxon>
        <taxon>Thermodesulfobacteriota</taxon>
        <taxon>Desulfovibrionia</taxon>
        <taxon>Desulfovibrionales</taxon>
        <taxon>Desulfovibrionaceae</taxon>
        <taxon>Nitratidesulfovibrio</taxon>
    </lineage>
</organism>
<dbReference type="SUPFAM" id="SSF52172">
    <property type="entry name" value="CheY-like"/>
    <property type="match status" value="1"/>
</dbReference>
<feature type="modified residue" description="4-aspartylphosphate" evidence="2">
    <location>
        <position position="75"/>
    </location>
</feature>
<accession>A0A0H3A7Q8</accession>
<protein>
    <submittedName>
        <fullName evidence="4">Response regulator receiver protein</fullName>
    </submittedName>
</protein>
<dbReference type="Proteomes" id="UP000009173">
    <property type="component" value="Chromosome"/>
</dbReference>
<evidence type="ECO:0000313" key="4">
    <source>
        <dbReference type="EMBL" id="ABM28221.1"/>
    </source>
</evidence>
<dbReference type="PROSITE" id="PS50110">
    <property type="entry name" value="RESPONSE_REGULATORY"/>
    <property type="match status" value="1"/>
</dbReference>
<dbReference type="InterPro" id="IPR011006">
    <property type="entry name" value="CheY-like_superfamily"/>
</dbReference>
<dbReference type="PANTHER" id="PTHR44591">
    <property type="entry name" value="STRESS RESPONSE REGULATOR PROTEIN 1"/>
    <property type="match status" value="1"/>
</dbReference>
<feature type="domain" description="Response regulatory" evidence="3">
    <location>
        <begin position="26"/>
        <end position="135"/>
    </location>
</feature>
<dbReference type="InterPro" id="IPR050595">
    <property type="entry name" value="Bact_response_regulator"/>
</dbReference>
<sequence>MAPPPVEGAGPFLQLLRLRGTMNRQHILLVDKDPEVRALLSQMLAEAGYSVSTAHDALSALDTARKSRPDCISLDMDLPTPGGTILYARLRRDETLRHTPVVVHNGCARLPNSVPTIARACCPASLLETVTRILT</sequence>
<dbReference type="InterPro" id="IPR001789">
    <property type="entry name" value="Sig_transdc_resp-reg_receiver"/>
</dbReference>
<keyword evidence="1 2" id="KW-0597">Phosphoprotein</keyword>
<dbReference type="KEGG" id="dvl:Dvul_1201"/>
<dbReference type="SMART" id="SM00448">
    <property type="entry name" value="REC"/>
    <property type="match status" value="1"/>
</dbReference>
<dbReference type="Pfam" id="PF00072">
    <property type="entry name" value="Response_reg"/>
    <property type="match status" value="1"/>
</dbReference>
<dbReference type="SMR" id="A0A0H3A7Q8"/>
<name>A0A0H3A7Q8_NITV4</name>
<gene>
    <name evidence="4" type="ordered locus">Dvul_1201</name>
</gene>
<evidence type="ECO:0000256" key="2">
    <source>
        <dbReference type="PROSITE-ProRule" id="PRU00169"/>
    </source>
</evidence>
<dbReference type="GO" id="GO:0000160">
    <property type="term" value="P:phosphorelay signal transduction system"/>
    <property type="evidence" value="ECO:0007669"/>
    <property type="project" value="InterPro"/>
</dbReference>
<dbReference type="AlphaFoldDB" id="A0A0H3A7Q8"/>
<dbReference type="EMBL" id="CP000527">
    <property type="protein sequence ID" value="ABM28221.1"/>
    <property type="molecule type" value="Genomic_DNA"/>
</dbReference>
<dbReference type="Gene3D" id="3.40.50.2300">
    <property type="match status" value="1"/>
</dbReference>
<evidence type="ECO:0000313" key="5">
    <source>
        <dbReference type="Proteomes" id="UP000009173"/>
    </source>
</evidence>
<evidence type="ECO:0000256" key="1">
    <source>
        <dbReference type="ARBA" id="ARBA00022553"/>
    </source>
</evidence>